<name>A0A7J7MGF8_9MAGN</name>
<dbReference type="SUPFAM" id="SSF53098">
    <property type="entry name" value="Ribonuclease H-like"/>
    <property type="match status" value="1"/>
</dbReference>
<dbReference type="InterPro" id="IPR026960">
    <property type="entry name" value="RVT-Znf"/>
</dbReference>
<evidence type="ECO:0000313" key="4">
    <source>
        <dbReference type="Proteomes" id="UP000541444"/>
    </source>
</evidence>
<feature type="region of interest" description="Disordered" evidence="1">
    <location>
        <begin position="176"/>
        <end position="195"/>
    </location>
</feature>
<dbReference type="CDD" id="cd06222">
    <property type="entry name" value="RNase_H_like"/>
    <property type="match status" value="1"/>
</dbReference>
<feature type="domain" description="Reverse transcriptase zinc-binding" evidence="2">
    <location>
        <begin position="461"/>
        <end position="549"/>
    </location>
</feature>
<comment type="caution">
    <text evidence="3">The sequence shown here is derived from an EMBL/GenBank/DDBJ whole genome shotgun (WGS) entry which is preliminary data.</text>
</comment>
<dbReference type="InterPro" id="IPR012337">
    <property type="entry name" value="RNaseH-like_sf"/>
</dbReference>
<dbReference type="Pfam" id="PF13966">
    <property type="entry name" value="zf-RVT"/>
    <property type="match status" value="1"/>
</dbReference>
<dbReference type="EMBL" id="JACGCM010001557">
    <property type="protein sequence ID" value="KAF6153870.1"/>
    <property type="molecule type" value="Genomic_DNA"/>
</dbReference>
<reference evidence="3 4" key="1">
    <citation type="journal article" date="2020" name="IScience">
        <title>Genome Sequencing of the Endangered Kingdonia uniflora (Circaeasteraceae, Ranunculales) Reveals Potential Mechanisms of Evolutionary Specialization.</title>
        <authorList>
            <person name="Sun Y."/>
            <person name="Deng T."/>
            <person name="Zhang A."/>
            <person name="Moore M.J."/>
            <person name="Landis J.B."/>
            <person name="Lin N."/>
            <person name="Zhang H."/>
            <person name="Zhang X."/>
            <person name="Huang J."/>
            <person name="Zhang X."/>
            <person name="Sun H."/>
            <person name="Wang H."/>
        </authorList>
    </citation>
    <scope>NUCLEOTIDE SEQUENCE [LARGE SCALE GENOMIC DNA]</scope>
    <source>
        <strain evidence="3">TB1705</strain>
        <tissue evidence="3">Leaf</tissue>
    </source>
</reference>
<keyword evidence="4" id="KW-1185">Reference proteome</keyword>
<dbReference type="PANTHER" id="PTHR33116">
    <property type="entry name" value="REVERSE TRANSCRIPTASE ZINC-BINDING DOMAIN-CONTAINING PROTEIN-RELATED-RELATED"/>
    <property type="match status" value="1"/>
</dbReference>
<organism evidence="3 4">
    <name type="scientific">Kingdonia uniflora</name>
    <dbReference type="NCBI Taxonomy" id="39325"/>
    <lineage>
        <taxon>Eukaryota</taxon>
        <taxon>Viridiplantae</taxon>
        <taxon>Streptophyta</taxon>
        <taxon>Embryophyta</taxon>
        <taxon>Tracheophyta</taxon>
        <taxon>Spermatophyta</taxon>
        <taxon>Magnoliopsida</taxon>
        <taxon>Ranunculales</taxon>
        <taxon>Circaeasteraceae</taxon>
        <taxon>Kingdonia</taxon>
    </lineage>
</organism>
<evidence type="ECO:0000259" key="2">
    <source>
        <dbReference type="Pfam" id="PF13966"/>
    </source>
</evidence>
<gene>
    <name evidence="3" type="ORF">GIB67_001103</name>
</gene>
<dbReference type="InterPro" id="IPR036397">
    <property type="entry name" value="RNaseH_sf"/>
</dbReference>
<dbReference type="GO" id="GO:0004523">
    <property type="term" value="F:RNA-DNA hybrid ribonuclease activity"/>
    <property type="evidence" value="ECO:0007669"/>
    <property type="project" value="InterPro"/>
</dbReference>
<dbReference type="GO" id="GO:0003676">
    <property type="term" value="F:nucleic acid binding"/>
    <property type="evidence" value="ECO:0007669"/>
    <property type="project" value="InterPro"/>
</dbReference>
<evidence type="ECO:0000313" key="3">
    <source>
        <dbReference type="EMBL" id="KAF6153870.1"/>
    </source>
</evidence>
<evidence type="ECO:0000256" key="1">
    <source>
        <dbReference type="SAM" id="MobiDB-lite"/>
    </source>
</evidence>
<dbReference type="OrthoDB" id="913718at2759"/>
<dbReference type="AlphaFoldDB" id="A0A7J7MGF8"/>
<dbReference type="InterPro" id="IPR044730">
    <property type="entry name" value="RNase_H-like_dom_plant"/>
</dbReference>
<sequence>MYYARLRSSWEELSHYDSFIEWPASAPSEKVYIPPTTAEIYAKIVEKTRVFQFLAGLNPDFEYARVHLLDRTPFPTLEEAHVYCLFDQSRRSPMPPISGISSETSAMAIRYAYPAPPSVPSQTSHTSSPSLSQLPAVYTRRHPGRQPPIPDCQASSIAPGLPPAIDSLLSSIEPSPTASIPVTTDDDLPVSHSDDDRPIEQIIVDTEWITMKQQACFRVSKRIEGWKAKSLSQAGRITLIKVVNSTIPSFHMSVFPFPIKMCKKLDSINSRFLWGTNSVGANKTHFISWKNICRPKDKGGLGIRTSLAHNQALLAKLFWRVIKEADKIWAHNLIKRYSPKVSPMLSTPKATDSWIWKGILNAMNNIWSELIWHIGDGESVDYWLEPWILGIPFGRPQGPAPAHRMEIKVSTLICPTQHNWKVSLIQSLFHPDVVKHILSIPLRKFSAKDTLRWRNAQKGIFTVQSAYLSSNQKDFKHKPDNGQGVGNTINWSAVWKMEVPFRIQFFIWKAIQNGIPTNHNLWHRDADSVTLCPRCGEEDETTTHALFFCFDSSRTADSEEAEAVAVIRGMEAALGRGMERVMVLTDCRCLVSAFETGSTDLSWGSLTLAPEMLFLADRIHEFHFRFINRCFNFEAHALAALGACSPVFSLFEPSEALDLVNSAIFVLLSRV</sequence>
<protein>
    <recommendedName>
        <fullName evidence="2">Reverse transcriptase zinc-binding domain-containing protein</fullName>
    </recommendedName>
</protein>
<accession>A0A7J7MGF8</accession>
<dbReference type="Proteomes" id="UP000541444">
    <property type="component" value="Unassembled WGS sequence"/>
</dbReference>
<dbReference type="Gene3D" id="3.30.420.10">
    <property type="entry name" value="Ribonuclease H-like superfamily/Ribonuclease H"/>
    <property type="match status" value="1"/>
</dbReference>
<proteinExistence type="predicted"/>
<dbReference type="PANTHER" id="PTHR33116:SF86">
    <property type="entry name" value="REVERSE TRANSCRIPTASE DOMAIN-CONTAINING PROTEIN"/>
    <property type="match status" value="1"/>
</dbReference>